<evidence type="ECO:0000313" key="3">
    <source>
        <dbReference type="Proteomes" id="UP000549250"/>
    </source>
</evidence>
<organism evidence="2 3">
    <name type="scientific">Azomonas macrocytogenes</name>
    <name type="common">Azotobacter macrocytogenes</name>
    <dbReference type="NCBI Taxonomy" id="69962"/>
    <lineage>
        <taxon>Bacteria</taxon>
        <taxon>Pseudomonadati</taxon>
        <taxon>Pseudomonadota</taxon>
        <taxon>Gammaproteobacteria</taxon>
        <taxon>Pseudomonadales</taxon>
        <taxon>Pseudomonadaceae</taxon>
        <taxon>Azomonas</taxon>
    </lineage>
</organism>
<dbReference type="RefSeq" id="WP_183168230.1">
    <property type="nucleotide sequence ID" value="NZ_JACHXI010000039.1"/>
</dbReference>
<keyword evidence="1" id="KW-0472">Membrane</keyword>
<sequence>MKKSWMAIGVVLIITVTGLMAMWPESKERRRQQEMENLETEVIRINLAGHYFDIPMRYMYGQAIEKNYQ</sequence>
<keyword evidence="3" id="KW-1185">Reference proteome</keyword>
<keyword evidence="1" id="KW-1133">Transmembrane helix</keyword>
<reference evidence="2 3" key="1">
    <citation type="submission" date="2020-08" db="EMBL/GenBank/DDBJ databases">
        <title>Genomic Encyclopedia of Type Strains, Phase III (KMG-III): the genomes of soil and plant-associated and newly described type strains.</title>
        <authorList>
            <person name="Whitman W."/>
        </authorList>
    </citation>
    <scope>NUCLEOTIDE SEQUENCE [LARGE SCALE GENOMIC DNA]</scope>
    <source>
        <strain evidence="2 3">CECT 4462</strain>
    </source>
</reference>
<proteinExistence type="predicted"/>
<name>A0A839T8H2_AZOMA</name>
<evidence type="ECO:0000256" key="1">
    <source>
        <dbReference type="SAM" id="Phobius"/>
    </source>
</evidence>
<dbReference type="Proteomes" id="UP000549250">
    <property type="component" value="Unassembled WGS sequence"/>
</dbReference>
<gene>
    <name evidence="2" type="ORF">FHR87_003836</name>
</gene>
<keyword evidence="1" id="KW-0812">Transmembrane</keyword>
<protein>
    <submittedName>
        <fullName evidence="2">Uncharacterized protein</fullName>
    </submittedName>
</protein>
<feature type="transmembrane region" description="Helical" evidence="1">
    <location>
        <begin position="6"/>
        <end position="23"/>
    </location>
</feature>
<accession>A0A839T8H2</accession>
<evidence type="ECO:0000313" key="2">
    <source>
        <dbReference type="EMBL" id="MBB3105398.1"/>
    </source>
</evidence>
<comment type="caution">
    <text evidence="2">The sequence shown here is derived from an EMBL/GenBank/DDBJ whole genome shotgun (WGS) entry which is preliminary data.</text>
</comment>
<dbReference type="AlphaFoldDB" id="A0A839T8H2"/>
<dbReference type="EMBL" id="JACHXI010000039">
    <property type="protein sequence ID" value="MBB3105398.1"/>
    <property type="molecule type" value="Genomic_DNA"/>
</dbReference>